<accession>A0ABM2A173</accession>
<dbReference type="EnsemblMetazoa" id="AALFPA23_023505.R34965">
    <property type="protein sequence ID" value="AALFPA23_023505.P34965"/>
    <property type="gene ID" value="AALFPA23_023505"/>
</dbReference>
<organism evidence="4 5">
    <name type="scientific">Aedes albopictus</name>
    <name type="common">Asian tiger mosquito</name>
    <name type="synonym">Stegomyia albopicta</name>
    <dbReference type="NCBI Taxonomy" id="7160"/>
    <lineage>
        <taxon>Eukaryota</taxon>
        <taxon>Metazoa</taxon>
        <taxon>Ecdysozoa</taxon>
        <taxon>Arthropoda</taxon>
        <taxon>Hexapoda</taxon>
        <taxon>Insecta</taxon>
        <taxon>Pterygota</taxon>
        <taxon>Neoptera</taxon>
        <taxon>Endopterygota</taxon>
        <taxon>Diptera</taxon>
        <taxon>Nematocera</taxon>
        <taxon>Culicoidea</taxon>
        <taxon>Culicidae</taxon>
        <taxon>Culicinae</taxon>
        <taxon>Aedini</taxon>
        <taxon>Aedes</taxon>
        <taxon>Stegomyia</taxon>
    </lineage>
</organism>
<feature type="coiled-coil region" evidence="1">
    <location>
        <begin position="651"/>
        <end position="678"/>
    </location>
</feature>
<feature type="coiled-coil region" evidence="1">
    <location>
        <begin position="704"/>
        <end position="798"/>
    </location>
</feature>
<dbReference type="InterPro" id="IPR022136">
    <property type="entry name" value="DUF3668"/>
</dbReference>
<reference evidence="4" key="2">
    <citation type="submission" date="2025-05" db="UniProtKB">
        <authorList>
            <consortium name="EnsemblMetazoa"/>
        </authorList>
    </citation>
    <scope>IDENTIFICATION</scope>
    <source>
        <strain evidence="4">Foshan</strain>
    </source>
</reference>
<dbReference type="Pfam" id="PF12416">
    <property type="entry name" value="DUF3668"/>
    <property type="match status" value="1"/>
</dbReference>
<dbReference type="GeneID" id="109425582"/>
<reference evidence="5" key="1">
    <citation type="journal article" date="2015" name="Proc. Natl. Acad. Sci. U.S.A.">
        <title>Genome sequence of the Asian Tiger mosquito, Aedes albopictus, reveals insights into its biology, genetics, and evolution.</title>
        <authorList>
            <person name="Chen X.G."/>
            <person name="Jiang X."/>
            <person name="Gu J."/>
            <person name="Xu M."/>
            <person name="Wu Y."/>
            <person name="Deng Y."/>
            <person name="Zhang C."/>
            <person name="Bonizzoni M."/>
            <person name="Dermauw W."/>
            <person name="Vontas J."/>
            <person name="Armbruster P."/>
            <person name="Huang X."/>
            <person name="Yang Y."/>
            <person name="Zhang H."/>
            <person name="He W."/>
            <person name="Peng H."/>
            <person name="Liu Y."/>
            <person name="Wu K."/>
            <person name="Chen J."/>
            <person name="Lirakis M."/>
            <person name="Topalis P."/>
            <person name="Van Leeuwen T."/>
            <person name="Hall A.B."/>
            <person name="Jiang X."/>
            <person name="Thorpe C."/>
            <person name="Mueller R.L."/>
            <person name="Sun C."/>
            <person name="Waterhouse R.M."/>
            <person name="Yan G."/>
            <person name="Tu Z.J."/>
            <person name="Fang X."/>
            <person name="James A.A."/>
        </authorList>
    </citation>
    <scope>NUCLEOTIDE SEQUENCE [LARGE SCALE GENOMIC DNA]</scope>
    <source>
        <strain evidence="5">Foshan</strain>
    </source>
</reference>
<dbReference type="RefSeq" id="XP_062713023.1">
    <property type="nucleotide sequence ID" value="XM_062857039.1"/>
</dbReference>
<evidence type="ECO:0000256" key="1">
    <source>
        <dbReference type="SAM" id="Coils"/>
    </source>
</evidence>
<keyword evidence="1" id="KW-0175">Coiled coil</keyword>
<dbReference type="Proteomes" id="UP000069940">
    <property type="component" value="Unassembled WGS sequence"/>
</dbReference>
<proteinExistence type="predicted"/>
<dbReference type="InterPro" id="IPR035892">
    <property type="entry name" value="C2_domain_sf"/>
</dbReference>
<dbReference type="InterPro" id="IPR039893">
    <property type="entry name" value="CEP120-like"/>
</dbReference>
<sequence length="887" mass="101852">MDPPSDQLVIALHILDAINFHRPKNSSRIVLSASLDRNVLETESRQPGIASTSFDSNLVWETDRRSVKRMKTENLPIKVECYAIDGDQSGKRSQIGHLVLPLRSVPLLPWTKADSVKPRWFRVIGLASPEWKSQKPEVQLAVVITDKEYLNPARRKGTGPDDPDKESDRSLVIFTNPEPSRLGSGEGLPIRLLEERGLLQVGSHEQECDIFLVKIVLKYAKALRKLLPEAGSDVGSFQARYDLLGDSYPCSLERRPNGTFAIQEKIVINFRTSLHSLKRYFQEVFLIRLEVLCGGTVIGRCYFRFGDLIQDEPLSDFLNRQRENSTQEVEKFYPIEFAASKYEEKHDEDEVSDRSSTVLPAIKCKFSLKYLSSDRSKPVPEPPDRETLKPVSENDLPLVEIPEIPSVPSINLNQVRQLPVAPAAAPPEKTDIESILQCEDRDLRDIPRTFSYNLLLQSVKFTHRPPPGLWQLSLYHPRADTPFTKVTMELDSIESETVEFPQLLLQLYFSSLPDRVLTTITAECSKLSVHGPHGLFGFARLDNQSLVVGTKEKQAGVLILENQTGESVGMATVFSFLDEVGINFNSRIPMGGPEVVGPEQGGRGQLDDQLSYKMLEELQQWMMQQREQFLAELKQKEVAHLTRLTTDWKRKQAKEKEFQELSQRLEHASALTAALEETKKNLAIQSAERVNQDKSLEDLRITLEKSHQQQLADIREKTSRLEEELNHRTKLQKLRCQELEERNDSLVRDNDVLRRANEQLEHRLCETKKELQECVCQRNELEQRLQEMEKSKLFYKQQWAKMIREMHKMKLDDEEKLGDLIKGKDESKPRKKSSWWDDETTKVGTCSAAKEQQELDTVHGLLFDERWKHQHSQHHHPHQCCAKEWNA</sequence>
<evidence type="ECO:0000313" key="4">
    <source>
        <dbReference type="EnsemblMetazoa" id="AALFPA23_023505.P34965"/>
    </source>
</evidence>
<feature type="region of interest" description="Disordered" evidence="2">
    <location>
        <begin position="152"/>
        <end position="182"/>
    </location>
</feature>
<feature type="domain" description="DUF3668" evidence="3">
    <location>
        <begin position="190"/>
        <end position="319"/>
    </location>
</feature>
<dbReference type="PANTHER" id="PTHR21574:SF0">
    <property type="entry name" value="CENTROSOMAL PROTEIN OF 120 KDA"/>
    <property type="match status" value="1"/>
</dbReference>
<evidence type="ECO:0000259" key="3">
    <source>
        <dbReference type="Pfam" id="PF12416"/>
    </source>
</evidence>
<evidence type="ECO:0000256" key="2">
    <source>
        <dbReference type="SAM" id="MobiDB-lite"/>
    </source>
</evidence>
<dbReference type="PANTHER" id="PTHR21574">
    <property type="entry name" value="CENTROSOMAL PROTEIN OF 120 KDA"/>
    <property type="match status" value="1"/>
</dbReference>
<protein>
    <recommendedName>
        <fullName evidence="3">DUF3668 domain-containing protein</fullName>
    </recommendedName>
</protein>
<evidence type="ECO:0000313" key="5">
    <source>
        <dbReference type="Proteomes" id="UP000069940"/>
    </source>
</evidence>
<dbReference type="Gene3D" id="2.60.40.150">
    <property type="entry name" value="C2 domain"/>
    <property type="match status" value="1"/>
</dbReference>
<keyword evidence="5" id="KW-1185">Reference proteome</keyword>
<name>A0ABM2A173_AEDAL</name>